<name>A0AAE4CNZ5_9ACTN</name>
<keyword evidence="1" id="KW-0732">Signal</keyword>
<evidence type="ECO:0000259" key="4">
    <source>
        <dbReference type="SMART" id="SM00560"/>
    </source>
</evidence>
<feature type="compositionally biased region" description="Basic and acidic residues" evidence="3">
    <location>
        <begin position="977"/>
        <end position="986"/>
    </location>
</feature>
<dbReference type="AlphaFoldDB" id="A0AAE4CNZ5"/>
<dbReference type="InterPro" id="IPR006558">
    <property type="entry name" value="LamG-like"/>
</dbReference>
<protein>
    <recommendedName>
        <fullName evidence="4">LamG-like jellyroll fold domain-containing protein</fullName>
    </recommendedName>
</protein>
<dbReference type="Pfam" id="PF13385">
    <property type="entry name" value="Laminin_G_3"/>
    <property type="match status" value="2"/>
</dbReference>
<evidence type="ECO:0000313" key="5">
    <source>
        <dbReference type="EMBL" id="MDR7320051.1"/>
    </source>
</evidence>
<reference evidence="5 6" key="1">
    <citation type="submission" date="2023-07" db="EMBL/GenBank/DDBJ databases">
        <title>Sequencing the genomes of 1000 actinobacteria strains.</title>
        <authorList>
            <person name="Klenk H.-P."/>
        </authorList>
    </citation>
    <scope>NUCLEOTIDE SEQUENCE [LARGE SCALE GENOMIC DNA]</scope>
    <source>
        <strain evidence="5 6">DSM 44711</strain>
    </source>
</reference>
<keyword evidence="6" id="KW-1185">Reference proteome</keyword>
<dbReference type="InterPro" id="IPR042837">
    <property type="entry name" value="PTX3"/>
</dbReference>
<evidence type="ECO:0000256" key="2">
    <source>
        <dbReference type="ARBA" id="ARBA00023157"/>
    </source>
</evidence>
<dbReference type="GO" id="GO:0006955">
    <property type="term" value="P:immune response"/>
    <property type="evidence" value="ECO:0007669"/>
    <property type="project" value="InterPro"/>
</dbReference>
<dbReference type="SMART" id="SM00560">
    <property type="entry name" value="LamGL"/>
    <property type="match status" value="2"/>
</dbReference>
<keyword evidence="2" id="KW-1015">Disulfide bond</keyword>
<evidence type="ECO:0000313" key="6">
    <source>
        <dbReference type="Proteomes" id="UP001183629"/>
    </source>
</evidence>
<organism evidence="5 6">
    <name type="scientific">Catenuloplanes niger</name>
    <dbReference type="NCBI Taxonomy" id="587534"/>
    <lineage>
        <taxon>Bacteria</taxon>
        <taxon>Bacillati</taxon>
        <taxon>Actinomycetota</taxon>
        <taxon>Actinomycetes</taxon>
        <taxon>Micromonosporales</taxon>
        <taxon>Micromonosporaceae</taxon>
        <taxon>Catenuloplanes</taxon>
    </lineage>
</organism>
<comment type="caution">
    <text evidence="5">The sequence shown here is derived from an EMBL/GenBank/DDBJ whole genome shotgun (WGS) entry which is preliminary data.</text>
</comment>
<dbReference type="Gene3D" id="2.60.120.200">
    <property type="match status" value="2"/>
</dbReference>
<dbReference type="Proteomes" id="UP001183629">
    <property type="component" value="Unassembled WGS sequence"/>
</dbReference>
<feature type="domain" description="LamG-like jellyroll fold" evidence="4">
    <location>
        <begin position="1000"/>
        <end position="1148"/>
    </location>
</feature>
<feature type="region of interest" description="Disordered" evidence="3">
    <location>
        <begin position="966"/>
        <end position="991"/>
    </location>
</feature>
<dbReference type="EMBL" id="JAVDYC010000001">
    <property type="protein sequence ID" value="MDR7320051.1"/>
    <property type="molecule type" value="Genomic_DNA"/>
</dbReference>
<dbReference type="PANTHER" id="PTHR46943">
    <property type="entry name" value="PENTRAXIN-RELATED PROTEIN PTX3"/>
    <property type="match status" value="1"/>
</dbReference>
<proteinExistence type="predicted"/>
<feature type="domain" description="LamG-like jellyroll fold" evidence="4">
    <location>
        <begin position="746"/>
        <end position="884"/>
    </location>
</feature>
<sequence>MTGLSLIPLFAQPSAAARPQSEVEQAVESGRRVEVLSERTEYSQVFAEPSGRLVLESTVVPKRVRQADGSWSETDLNLAVHTDGTVRPGASIADVSFSGGGDGPMVTLTEAGKTLELTWPGDLPEPSVSGDSATYPGVLPDVDLVLRATWTGFTHVLVVRTPEAAESLRTVTIGIGGDASVQELPGGGLQAVAGRTVLATAAAPTMWDSSAPAAGARARTAAQTTDQSTPAGPGAAANTATVQTELTGEGDLRLIPDTGLLESPEPRFPLYIDPAWDRKPAKWAYATSNNGDNHHDRARVGYNPGSGFLHRSFFKFPMTGLGGKYIHTARVQMNLDHSWSCDFTPTSMWFADAIGTGNSGGRVAWNTRLRTHLVSASSHANNANGCGQNRPDMIVQFDNGAVRNQVQSGANSGWQDVTFGFCACEPSGAMEGYAIRWKTFFAADATLVVEYDSIPGTPERLMVEPNTDCGAPISTGTLTPRLYARLLDADGTQKLTGTFQWKEIPGPGRVDDTTFPVSTATVSDQSAGALSTPVTITIQNAKRYAFRVQTRDPAPYNQSSPWSRWCEFYADTAVPQEPTVTRTSAVPEPGGEAAFTISTPELDVTKFRYGWKNPPEKEITPTLTTAADGTKSMTAQVKLTTVQYGENIFTAHAIDGTGNLGRSTSISLIVNRPSGPIARYGLQAYPGVGRDLAVQDDLHPGTANTLSTTDLTWTDDVRVIGGQTATFTGTAGQGAVTIGTMLDTTKSYSVAAWVRLTDLSTPQTLIAKGAAAGQSNPFRVRARPLSTGGNAWCLLMQSGAEVCSGTLNTAGQWTHVAAGFDSVDRRITIWVGGAATSAAFDAPTTNSNLNVIGRGQDAAGAVSVERLRGNVADVQIFNRPLVTEDFTGVIAVRTEDGEVDEAGILDPIRVGQWTFNSGIPCFDESIADTCEVPADDMFQRRLATTLGSVVDAGRDGASLFLDTALADGTDGPTPTREYGRSQRRGGDGAWQDAPVLRTDQSFTVSAWADPLDIDTGAHTVVSQDGPDRTPFALSLRPWTVKGVTSNHWTFSMMPPSGEGGDVVASKTPVSYDDTAGWTHVVAVYDAPRKQLRLYVNGVLQGTTTNHMAVWQAAGPLIVGGALFNGQRTDRWYGGIDDVQTYQGALTDARVKDLFDTQRTGVA</sequence>
<dbReference type="SUPFAM" id="SSF49899">
    <property type="entry name" value="Concanavalin A-like lectins/glucanases"/>
    <property type="match status" value="2"/>
</dbReference>
<gene>
    <name evidence="5" type="ORF">J2S44_000301</name>
</gene>
<evidence type="ECO:0000256" key="3">
    <source>
        <dbReference type="SAM" id="MobiDB-lite"/>
    </source>
</evidence>
<evidence type="ECO:0000256" key="1">
    <source>
        <dbReference type="ARBA" id="ARBA00022729"/>
    </source>
</evidence>
<accession>A0AAE4CNZ5</accession>
<dbReference type="InterPro" id="IPR013320">
    <property type="entry name" value="ConA-like_dom_sf"/>
</dbReference>
<dbReference type="PANTHER" id="PTHR46943:SF1">
    <property type="entry name" value="PENTRAXIN-RELATED PROTEIN PTX3"/>
    <property type="match status" value="1"/>
</dbReference>
<feature type="region of interest" description="Disordered" evidence="3">
    <location>
        <begin position="210"/>
        <end position="237"/>
    </location>
</feature>
<dbReference type="RefSeq" id="WP_310408193.1">
    <property type="nucleotide sequence ID" value="NZ_JAVDYC010000001.1"/>
</dbReference>